<dbReference type="NCBIfam" id="TIGR00157">
    <property type="entry name" value="ribosome small subunit-dependent GTPase A"/>
    <property type="match status" value="1"/>
</dbReference>
<keyword evidence="4 10" id="KW-0699">rRNA-binding</keyword>
<dbReference type="PROSITE" id="PS50936">
    <property type="entry name" value="ENGC_GTPASE"/>
    <property type="match status" value="1"/>
</dbReference>
<comment type="cofactor">
    <cofactor evidence="10">
        <name>Zn(2+)</name>
        <dbReference type="ChEBI" id="CHEBI:29105"/>
    </cofactor>
    <text evidence="10">Binds 1 zinc ion per subunit.</text>
</comment>
<comment type="similarity">
    <text evidence="10">Belongs to the TRAFAC class YlqF/YawG GTPase family. RsgA subfamily.</text>
</comment>
<dbReference type="GO" id="GO:0003924">
    <property type="term" value="F:GTPase activity"/>
    <property type="evidence" value="ECO:0007669"/>
    <property type="project" value="UniProtKB-UniRule"/>
</dbReference>
<dbReference type="InterPro" id="IPR030378">
    <property type="entry name" value="G_CP_dom"/>
</dbReference>
<dbReference type="InterPro" id="IPR010914">
    <property type="entry name" value="RsgA_GTPase_dom"/>
</dbReference>
<dbReference type="GO" id="GO:0019843">
    <property type="term" value="F:rRNA binding"/>
    <property type="evidence" value="ECO:0007669"/>
    <property type="project" value="UniProtKB-KW"/>
</dbReference>
<feature type="binding site" evidence="10">
    <location>
        <begin position="200"/>
        <end position="208"/>
    </location>
    <ligand>
        <name>GTP</name>
        <dbReference type="ChEBI" id="CHEBI:37565"/>
    </ligand>
</feature>
<evidence type="ECO:0000256" key="4">
    <source>
        <dbReference type="ARBA" id="ARBA00022730"/>
    </source>
</evidence>
<evidence type="ECO:0000256" key="2">
    <source>
        <dbReference type="ARBA" id="ARBA00022517"/>
    </source>
</evidence>
<keyword evidence="3 10" id="KW-0479">Metal-binding</keyword>
<evidence type="ECO:0000313" key="13">
    <source>
        <dbReference type="EMBL" id="SFJ32499.1"/>
    </source>
</evidence>
<keyword evidence="1 10" id="KW-0963">Cytoplasm</keyword>
<dbReference type="PANTHER" id="PTHR32120">
    <property type="entry name" value="SMALL RIBOSOMAL SUBUNIT BIOGENESIS GTPASE RSGA"/>
    <property type="match status" value="1"/>
</dbReference>
<protein>
    <recommendedName>
        <fullName evidence="10">Small ribosomal subunit biogenesis GTPase RsgA</fullName>
        <ecNumber evidence="10">3.6.1.-</ecNumber>
    </recommendedName>
</protein>
<dbReference type="PANTHER" id="PTHR32120:SF10">
    <property type="entry name" value="SMALL RIBOSOMAL SUBUNIT BIOGENESIS GTPASE RSGA"/>
    <property type="match status" value="1"/>
</dbReference>
<dbReference type="GO" id="GO:0005525">
    <property type="term" value="F:GTP binding"/>
    <property type="evidence" value="ECO:0007669"/>
    <property type="project" value="UniProtKB-UniRule"/>
</dbReference>
<feature type="binding site" evidence="10">
    <location>
        <position position="285"/>
    </location>
    <ligand>
        <name>Zn(2+)</name>
        <dbReference type="ChEBI" id="CHEBI:29105"/>
    </ligand>
</feature>
<dbReference type="HAMAP" id="MF_01820">
    <property type="entry name" value="GTPase_RsgA"/>
    <property type="match status" value="1"/>
</dbReference>
<dbReference type="RefSeq" id="WP_092372765.1">
    <property type="nucleotide sequence ID" value="NZ_FORX01000002.1"/>
</dbReference>
<dbReference type="InterPro" id="IPR027417">
    <property type="entry name" value="P-loop_NTPase"/>
</dbReference>
<keyword evidence="2 10" id="KW-0690">Ribosome biogenesis</keyword>
<dbReference type="STRING" id="52560.SAMN04488082_102310"/>
<dbReference type="GO" id="GO:0042274">
    <property type="term" value="P:ribosomal small subunit biogenesis"/>
    <property type="evidence" value="ECO:0007669"/>
    <property type="project" value="UniProtKB-UniRule"/>
</dbReference>
<gene>
    <name evidence="10" type="primary">rsgA</name>
    <name evidence="13" type="ORF">SAMN04488082_102310</name>
</gene>
<dbReference type="EC" id="3.6.1.-" evidence="10"/>
<keyword evidence="5 10" id="KW-0547">Nucleotide-binding</keyword>
<organism evidence="13 14">
    <name type="scientific">Desulfomicrobium apsheronum</name>
    <dbReference type="NCBI Taxonomy" id="52560"/>
    <lineage>
        <taxon>Bacteria</taxon>
        <taxon>Pseudomonadati</taxon>
        <taxon>Thermodesulfobacteriota</taxon>
        <taxon>Desulfovibrionia</taxon>
        <taxon>Desulfovibrionales</taxon>
        <taxon>Desulfomicrobiaceae</taxon>
        <taxon>Desulfomicrobium</taxon>
    </lineage>
</organism>
<evidence type="ECO:0000256" key="10">
    <source>
        <dbReference type="HAMAP-Rule" id="MF_01820"/>
    </source>
</evidence>
<feature type="domain" description="CP-type G" evidence="12">
    <location>
        <begin position="102"/>
        <end position="257"/>
    </location>
</feature>
<dbReference type="Gene3D" id="1.10.40.50">
    <property type="entry name" value="Probable gtpase engc, domain 3"/>
    <property type="match status" value="1"/>
</dbReference>
<dbReference type="SUPFAM" id="SSF52540">
    <property type="entry name" value="P-loop containing nucleoside triphosphate hydrolases"/>
    <property type="match status" value="1"/>
</dbReference>
<dbReference type="CDD" id="cd01854">
    <property type="entry name" value="YjeQ_EngC"/>
    <property type="match status" value="1"/>
</dbReference>
<keyword evidence="9 10" id="KW-0342">GTP-binding</keyword>
<keyword evidence="7 10" id="KW-0862">Zinc</keyword>
<dbReference type="Gene3D" id="3.40.50.300">
    <property type="entry name" value="P-loop containing nucleotide triphosphate hydrolases"/>
    <property type="match status" value="1"/>
</dbReference>
<proteinExistence type="inferred from homology"/>
<evidence type="ECO:0000259" key="12">
    <source>
        <dbReference type="PROSITE" id="PS51721"/>
    </source>
</evidence>
<feature type="domain" description="EngC GTPase" evidence="11">
    <location>
        <begin position="108"/>
        <end position="255"/>
    </location>
</feature>
<dbReference type="InterPro" id="IPR004881">
    <property type="entry name" value="Ribosome_biogen_GTPase_RsgA"/>
</dbReference>
<name>A0A1I3QG15_9BACT</name>
<feature type="binding site" evidence="10">
    <location>
        <begin position="147"/>
        <end position="150"/>
    </location>
    <ligand>
        <name>GTP</name>
        <dbReference type="ChEBI" id="CHEBI:37565"/>
    </ligand>
</feature>
<feature type="binding site" evidence="10">
    <location>
        <position position="280"/>
    </location>
    <ligand>
        <name>Zn(2+)</name>
        <dbReference type="ChEBI" id="CHEBI:29105"/>
    </ligand>
</feature>
<dbReference type="GO" id="GO:0046872">
    <property type="term" value="F:metal ion binding"/>
    <property type="evidence" value="ECO:0007669"/>
    <property type="project" value="UniProtKB-KW"/>
</dbReference>
<dbReference type="GO" id="GO:0005737">
    <property type="term" value="C:cytoplasm"/>
    <property type="evidence" value="ECO:0007669"/>
    <property type="project" value="UniProtKB-SubCell"/>
</dbReference>
<evidence type="ECO:0000256" key="5">
    <source>
        <dbReference type="ARBA" id="ARBA00022741"/>
    </source>
</evidence>
<dbReference type="EMBL" id="FORX01000002">
    <property type="protein sequence ID" value="SFJ32499.1"/>
    <property type="molecule type" value="Genomic_DNA"/>
</dbReference>
<comment type="function">
    <text evidence="10">One of several proteins that assist in the late maturation steps of the functional core of the 30S ribosomal subunit. Helps release RbfA from mature subunits. May play a role in the assembly of ribosomal proteins into the subunit. Circularly permuted GTPase that catalyzes slow GTP hydrolysis, GTPase activity is stimulated by the 30S ribosomal subunit.</text>
</comment>
<dbReference type="AlphaFoldDB" id="A0A1I3QG15"/>
<evidence type="ECO:0000256" key="8">
    <source>
        <dbReference type="ARBA" id="ARBA00022884"/>
    </source>
</evidence>
<comment type="subcellular location">
    <subcellularLocation>
        <location evidence="10">Cytoplasm</location>
    </subcellularLocation>
</comment>
<feature type="binding site" evidence="10">
    <location>
        <position position="287"/>
    </location>
    <ligand>
        <name>Zn(2+)</name>
        <dbReference type="ChEBI" id="CHEBI:29105"/>
    </ligand>
</feature>
<evidence type="ECO:0000313" key="14">
    <source>
        <dbReference type="Proteomes" id="UP000198635"/>
    </source>
</evidence>
<keyword evidence="14" id="KW-1185">Reference proteome</keyword>
<comment type="subunit">
    <text evidence="10">Monomer. Associates with 30S ribosomal subunit, binds 16S rRNA.</text>
</comment>
<reference evidence="14" key="1">
    <citation type="submission" date="2016-10" db="EMBL/GenBank/DDBJ databases">
        <authorList>
            <person name="Varghese N."/>
            <person name="Submissions S."/>
        </authorList>
    </citation>
    <scope>NUCLEOTIDE SEQUENCE [LARGE SCALE GENOMIC DNA]</scope>
    <source>
        <strain evidence="14">DSM 5918</strain>
    </source>
</reference>
<sequence>MNLSQLGFDPWFAARANDVDGLTLARVCAVDRGSCRVRHASDEIPAELSGKLSFHTERAVDLPCVGDWVAVQCYDHGRAAIIHQVLPRRTFLRRRAAGEGAAEQMIAANVDTAFIIQACHFDFNANRLERYLVMAADGGVKPVVLLTKTDLPGPEELQRKRALVADVTTARVMEVSSVTGAGYEELRAAMEPGKTCCLLGSSGVGKTTIVNRLLGRDAFVTRTVSDSGEGVHTTTRRQLILLDSGAMLIDTPGMRELGVLGTGDGIDAGFGEMAALTSACRYADCTHRHEPGCAVRAAIQRGDLQEERYANYLKLKKEAEYFEMSSLDKRKKDKSFGKLVKSVKKGMKG</sequence>
<accession>A0A1I3QG15</accession>
<dbReference type="OrthoDB" id="9809485at2"/>
<dbReference type="Proteomes" id="UP000198635">
    <property type="component" value="Unassembled WGS sequence"/>
</dbReference>
<evidence type="ECO:0000256" key="6">
    <source>
        <dbReference type="ARBA" id="ARBA00022801"/>
    </source>
</evidence>
<keyword evidence="6 10" id="KW-0378">Hydrolase</keyword>
<evidence type="ECO:0000256" key="3">
    <source>
        <dbReference type="ARBA" id="ARBA00022723"/>
    </source>
</evidence>
<dbReference type="Pfam" id="PF03193">
    <property type="entry name" value="RsgA_GTPase"/>
    <property type="match status" value="1"/>
</dbReference>
<feature type="binding site" evidence="10">
    <location>
        <position position="293"/>
    </location>
    <ligand>
        <name>Zn(2+)</name>
        <dbReference type="ChEBI" id="CHEBI:29105"/>
    </ligand>
</feature>
<evidence type="ECO:0000259" key="11">
    <source>
        <dbReference type="PROSITE" id="PS50936"/>
    </source>
</evidence>
<dbReference type="PROSITE" id="PS51721">
    <property type="entry name" value="G_CP"/>
    <property type="match status" value="1"/>
</dbReference>
<evidence type="ECO:0000256" key="9">
    <source>
        <dbReference type="ARBA" id="ARBA00023134"/>
    </source>
</evidence>
<keyword evidence="8 10" id="KW-0694">RNA-binding</keyword>
<evidence type="ECO:0000256" key="7">
    <source>
        <dbReference type="ARBA" id="ARBA00022833"/>
    </source>
</evidence>
<evidence type="ECO:0000256" key="1">
    <source>
        <dbReference type="ARBA" id="ARBA00022490"/>
    </source>
</evidence>